<keyword evidence="2" id="KW-1185">Reference proteome</keyword>
<dbReference type="EMBL" id="FOAA01000004">
    <property type="protein sequence ID" value="SEK69676.1"/>
    <property type="molecule type" value="Genomic_DNA"/>
</dbReference>
<dbReference type="RefSeq" id="WP_090251826.1">
    <property type="nucleotide sequence ID" value="NZ_FOAA01000004.1"/>
</dbReference>
<dbReference type="STRING" id="1396821.SAMN05444515_10488"/>
<evidence type="ECO:0000313" key="2">
    <source>
        <dbReference type="Proteomes" id="UP000199256"/>
    </source>
</evidence>
<reference evidence="2" key="1">
    <citation type="submission" date="2016-10" db="EMBL/GenBank/DDBJ databases">
        <authorList>
            <person name="Varghese N."/>
            <person name="Submissions S."/>
        </authorList>
    </citation>
    <scope>NUCLEOTIDE SEQUENCE [LARGE SCALE GENOMIC DNA]</scope>
    <source>
        <strain evidence="2">DSM 241</strain>
    </source>
</reference>
<proteinExistence type="predicted"/>
<accession>A0A1H7J516</accession>
<dbReference type="Proteomes" id="UP000199256">
    <property type="component" value="Unassembled WGS sequence"/>
</dbReference>
<dbReference type="AlphaFoldDB" id="A0A1H7J516"/>
<name>A0A1H7J516_9GAMM</name>
<protein>
    <submittedName>
        <fullName evidence="1">Uncharacterized protein</fullName>
    </submittedName>
</protein>
<organism evidence="1 2">
    <name type="scientific">Ectothiorhodospira marina</name>
    <dbReference type="NCBI Taxonomy" id="1396821"/>
    <lineage>
        <taxon>Bacteria</taxon>
        <taxon>Pseudomonadati</taxon>
        <taxon>Pseudomonadota</taxon>
        <taxon>Gammaproteobacteria</taxon>
        <taxon>Chromatiales</taxon>
        <taxon>Ectothiorhodospiraceae</taxon>
        <taxon>Ectothiorhodospira</taxon>
    </lineage>
</organism>
<sequence length="389" mass="43544">MERPLWKQHEDLARALWDQHRRRQALPLDDAASLERLEQRLLTQWLLLGRDANAVLPEDASDSARFLRCAATWVSHQPPPPEDVVSALIEDERHPWRWLLIHLSPEPLGPWLTTLDSVPALRPLCWEIARCQEGVPAQLPHLTSSDDPNAMLAQLRWMADHPGAPNVDRDILASDASSAMQYWWVRGACARGRISAREGLAQLQQIETSDAVLRLMGALGLPEALETLVDALPRQPGAAWGLALNGTPAAVDALIAGLTQARHLPEIHAALEAVSGLRLPRVSRGPRPWHADAGPGPQAMAHSWWRQMRPRLHPRQRLWQGAPQNPISLACQVMATAGREADGLQLRLALTLGRLPAPPREHWQYRRRQQLAERIQALRRASRQEVVHA</sequence>
<evidence type="ECO:0000313" key="1">
    <source>
        <dbReference type="EMBL" id="SEK69676.1"/>
    </source>
</evidence>
<dbReference type="OrthoDB" id="5791842at2"/>
<gene>
    <name evidence="1" type="ORF">SAMN05444515_10488</name>
</gene>